<name>A0ACD1E1P2_9MICO</name>
<accession>A0ACD1E1P2</accession>
<organism evidence="1 2">
    <name type="scientific">Curtobacterium aetherium</name>
    <dbReference type="NCBI Taxonomy" id="2841594"/>
    <lineage>
        <taxon>Bacteria</taxon>
        <taxon>Bacillati</taxon>
        <taxon>Actinomycetota</taxon>
        <taxon>Actinomycetes</taxon>
        <taxon>Micrococcales</taxon>
        <taxon>Microbacteriaceae</taxon>
        <taxon>Curtobacterium</taxon>
    </lineage>
</organism>
<dbReference type="EMBL" id="CP076544">
    <property type="protein sequence ID" value="QWS32825.1"/>
    <property type="molecule type" value="Genomic_DNA"/>
</dbReference>
<gene>
    <name evidence="1" type="ORF">KM842_11170</name>
</gene>
<protein>
    <submittedName>
        <fullName evidence="1">Extracellular solute-binding protein</fullName>
    </submittedName>
</protein>
<evidence type="ECO:0000313" key="2">
    <source>
        <dbReference type="Proteomes" id="UP000681794"/>
    </source>
</evidence>
<keyword evidence="2" id="KW-1185">Reference proteome</keyword>
<dbReference type="Proteomes" id="UP000681794">
    <property type="component" value="Chromosome"/>
</dbReference>
<sequence>MTPSRTPLSRRQLLGFGLGTAAAGLLAGCAVPGSTNVNRAALIPAASGGETVQLTYWAWLKDLQKVCDVWNAKNPRIQVTANWIPGGTAGGYQKMYSALAAGGGPDIGQVEFRQVPEFMLANGLVDLARYGAKDVASRYDEAAWSQVEFNDGVFGIPQDTGPMAFYHQPAVLDAAGGEPPTTWDEWRTLSEKVRSTGKRNYLEVFPVADASPFTAYAQQAGARWFRVDGDEWVIDMTDEKTMMVAEFFDQAIDDDLVDTSAGAYTPGWYAAAASGRIGAVTSASWGDALIESVQGAKGKWRVSPMQTWGEGFGSSQIGGSTAAVLANAEHPAEALEFLVWMTTSREGIDAMIKYCGIGWSPATDYIGEQRQQPSAFFGGQSYNEDVFAPAAQEQNTDWSWSPLTQSALNSLQNQFRRKVTGRLTLPDAVELAQREVVQAFRDKGLSVRAAS</sequence>
<evidence type="ECO:0000313" key="1">
    <source>
        <dbReference type="EMBL" id="QWS32825.1"/>
    </source>
</evidence>
<proteinExistence type="predicted"/>
<reference evidence="1" key="1">
    <citation type="submission" date="2021-06" db="EMBL/GenBank/DDBJ databases">
        <authorList>
            <person name="Ellington A.J."/>
            <person name="Bryan N.C."/>
            <person name="Christner B.C."/>
            <person name="Reisch C.R."/>
        </authorList>
    </citation>
    <scope>NUCLEOTIDE SEQUENCE</scope>
    <source>
        <strain evidence="1">L6-1</strain>
    </source>
</reference>